<dbReference type="Proteomes" id="UP000780721">
    <property type="component" value="Unassembled WGS sequence"/>
</dbReference>
<protein>
    <submittedName>
        <fullName evidence="3">YdcF family protein</fullName>
    </submittedName>
</protein>
<feature type="transmembrane region" description="Helical" evidence="1">
    <location>
        <begin position="143"/>
        <end position="170"/>
    </location>
</feature>
<proteinExistence type="predicted"/>
<feature type="transmembrane region" description="Helical" evidence="1">
    <location>
        <begin position="6"/>
        <end position="24"/>
    </location>
</feature>
<keyword evidence="1" id="KW-0472">Membrane</keyword>
<feature type="transmembrane region" description="Helical" evidence="1">
    <location>
        <begin position="334"/>
        <end position="351"/>
    </location>
</feature>
<reference evidence="3" key="1">
    <citation type="submission" date="2020-04" db="EMBL/GenBank/DDBJ databases">
        <title>Deep metagenomics examines the oral microbiome during advanced dental caries in children, revealing novel taxa and co-occurrences with host molecules.</title>
        <authorList>
            <person name="Baker J.L."/>
            <person name="Morton J.T."/>
            <person name="Dinis M."/>
            <person name="Alvarez R."/>
            <person name="Tran N.C."/>
            <person name="Knight R."/>
            <person name="Edlund A."/>
        </authorList>
    </citation>
    <scope>NUCLEOTIDE SEQUENCE</scope>
    <source>
        <strain evidence="3">JCVI_48_bin.5</strain>
    </source>
</reference>
<dbReference type="Gene3D" id="3.40.50.620">
    <property type="entry name" value="HUPs"/>
    <property type="match status" value="1"/>
</dbReference>
<dbReference type="AlphaFoldDB" id="A0A930DWU3"/>
<evidence type="ECO:0000313" key="4">
    <source>
        <dbReference type="Proteomes" id="UP000780721"/>
    </source>
</evidence>
<dbReference type="GO" id="GO:0000270">
    <property type="term" value="P:peptidoglycan metabolic process"/>
    <property type="evidence" value="ECO:0007669"/>
    <property type="project" value="TreeGrafter"/>
</dbReference>
<dbReference type="InterPro" id="IPR051599">
    <property type="entry name" value="Cell_Envelope_Assoc"/>
</dbReference>
<dbReference type="GO" id="GO:0005886">
    <property type="term" value="C:plasma membrane"/>
    <property type="evidence" value="ECO:0007669"/>
    <property type="project" value="TreeGrafter"/>
</dbReference>
<feature type="domain" description="DUF218" evidence="2">
    <location>
        <begin position="180"/>
        <end position="322"/>
    </location>
</feature>
<dbReference type="Pfam" id="PF02698">
    <property type="entry name" value="DUF218"/>
    <property type="match status" value="1"/>
</dbReference>
<accession>A0A930DWU3</accession>
<evidence type="ECO:0000256" key="1">
    <source>
        <dbReference type="SAM" id="Phobius"/>
    </source>
</evidence>
<dbReference type="InterPro" id="IPR014729">
    <property type="entry name" value="Rossmann-like_a/b/a_fold"/>
</dbReference>
<comment type="caution">
    <text evidence="3">The sequence shown here is derived from an EMBL/GenBank/DDBJ whole genome shotgun (WGS) entry which is preliminary data.</text>
</comment>
<dbReference type="PANTHER" id="PTHR30336:SF4">
    <property type="entry name" value="ENVELOPE BIOGENESIS FACTOR ELYC"/>
    <property type="match status" value="1"/>
</dbReference>
<name>A0A930DWU3_9FIRM</name>
<keyword evidence="1" id="KW-0812">Transmembrane</keyword>
<feature type="transmembrane region" description="Helical" evidence="1">
    <location>
        <begin position="115"/>
        <end position="137"/>
    </location>
</feature>
<keyword evidence="1" id="KW-1133">Transmembrane helix</keyword>
<feature type="transmembrane region" description="Helical" evidence="1">
    <location>
        <begin position="68"/>
        <end position="95"/>
    </location>
</feature>
<evidence type="ECO:0000259" key="2">
    <source>
        <dbReference type="Pfam" id="PF02698"/>
    </source>
</evidence>
<organism evidence="3 4">
    <name type="scientific">Oribacterium sinus</name>
    <dbReference type="NCBI Taxonomy" id="237576"/>
    <lineage>
        <taxon>Bacteria</taxon>
        <taxon>Bacillati</taxon>
        <taxon>Bacillota</taxon>
        <taxon>Clostridia</taxon>
        <taxon>Lachnospirales</taxon>
        <taxon>Lachnospiraceae</taxon>
        <taxon>Oribacterium</taxon>
    </lineage>
</organism>
<dbReference type="PANTHER" id="PTHR30336">
    <property type="entry name" value="INNER MEMBRANE PROTEIN, PROBABLE PERMEASE"/>
    <property type="match status" value="1"/>
</dbReference>
<dbReference type="InterPro" id="IPR003848">
    <property type="entry name" value="DUF218"/>
</dbReference>
<sequence>MKLIGNIFVLLFYAASLISGSAFFHRLYKERRSMWTGTLLSLFLLSLFFSSVFTVFTYSQEIQKSSFWMGVLTVSVTALALFLVFFPLAFLLLYFIQGIQILRKEGFKFHNLLSLAFSIGLFLFLFLFPRISFFAAYPVLEALYLVVILSLSYLLFLAAMYAFSAVLNLVHLRKNQGFHYIIVLGCGILGEKMTPLLRNRVDKGISLLEKNPDAKLVLSGGMGPGESITEAECMKRYVLSKGISASRILIEDQSKNTYENLLFSKAKIEEDSSEEKPSLAIVTTSYHVFRALILAKKLHISCKGFGGKTKWYFTLNAILREFVAYLKISYRTHLCVIVSVNLLALFAYYFYKF</sequence>
<dbReference type="GO" id="GO:0043164">
    <property type="term" value="P:Gram-negative-bacterium-type cell wall biogenesis"/>
    <property type="evidence" value="ECO:0007669"/>
    <property type="project" value="TreeGrafter"/>
</dbReference>
<gene>
    <name evidence="3" type="ORF">HXM91_02560</name>
</gene>
<feature type="transmembrane region" description="Helical" evidence="1">
    <location>
        <begin position="36"/>
        <end position="56"/>
    </location>
</feature>
<dbReference type="EMBL" id="JABZRB010000043">
    <property type="protein sequence ID" value="MBF1304737.1"/>
    <property type="molecule type" value="Genomic_DNA"/>
</dbReference>
<dbReference type="CDD" id="cd06259">
    <property type="entry name" value="YdcF-like"/>
    <property type="match status" value="1"/>
</dbReference>
<evidence type="ECO:0000313" key="3">
    <source>
        <dbReference type="EMBL" id="MBF1304737.1"/>
    </source>
</evidence>